<name>A0A0B2SBU7_GLYSO</name>
<proteinExistence type="predicted"/>
<gene>
    <name evidence="1" type="ORF">glysoja_044114</name>
</gene>
<reference evidence="1" key="1">
    <citation type="submission" date="2014-07" db="EMBL/GenBank/DDBJ databases">
        <title>Identification of a novel salt tolerance gene in wild soybean by whole-genome sequencing.</title>
        <authorList>
            <person name="Lam H.-M."/>
            <person name="Qi X."/>
            <person name="Li M.-W."/>
            <person name="Liu X."/>
            <person name="Xie M."/>
            <person name="Ni M."/>
            <person name="Xu X."/>
        </authorList>
    </citation>
    <scope>NUCLEOTIDE SEQUENCE [LARGE SCALE GENOMIC DNA]</scope>
    <source>
        <tissue evidence="1">Root</tissue>
    </source>
</reference>
<accession>A0A0B2SBU7</accession>
<evidence type="ECO:0000313" key="1">
    <source>
        <dbReference type="EMBL" id="KHN42233.1"/>
    </source>
</evidence>
<dbReference type="EMBL" id="KN644649">
    <property type="protein sequence ID" value="KHN42233.1"/>
    <property type="molecule type" value="Genomic_DNA"/>
</dbReference>
<dbReference type="Proteomes" id="UP000053555">
    <property type="component" value="Unassembled WGS sequence"/>
</dbReference>
<dbReference type="AlphaFoldDB" id="A0A0B2SBU7"/>
<protein>
    <submittedName>
        <fullName evidence="1">Uncharacterized protein</fullName>
    </submittedName>
</protein>
<sequence>MFMGGSMIMRSHSSSSSPFCNNYKMSSVECRFRSAFDSYSVACEAFSEPQPSPL</sequence>
<organism evidence="1">
    <name type="scientific">Glycine soja</name>
    <name type="common">Wild soybean</name>
    <dbReference type="NCBI Taxonomy" id="3848"/>
    <lineage>
        <taxon>Eukaryota</taxon>
        <taxon>Viridiplantae</taxon>
        <taxon>Streptophyta</taxon>
        <taxon>Embryophyta</taxon>
        <taxon>Tracheophyta</taxon>
        <taxon>Spermatophyta</taxon>
        <taxon>Magnoliopsida</taxon>
        <taxon>eudicotyledons</taxon>
        <taxon>Gunneridae</taxon>
        <taxon>Pentapetalae</taxon>
        <taxon>rosids</taxon>
        <taxon>fabids</taxon>
        <taxon>Fabales</taxon>
        <taxon>Fabaceae</taxon>
        <taxon>Papilionoideae</taxon>
        <taxon>50 kb inversion clade</taxon>
        <taxon>NPAAA clade</taxon>
        <taxon>indigoferoid/millettioid clade</taxon>
        <taxon>Phaseoleae</taxon>
        <taxon>Glycine</taxon>
        <taxon>Glycine subgen. Soja</taxon>
    </lineage>
</organism>